<dbReference type="OrthoDB" id="5404940at2759"/>
<keyword evidence="2" id="KW-0812">Transmembrane</keyword>
<feature type="compositionally biased region" description="Pro residues" evidence="1">
    <location>
        <begin position="440"/>
        <end position="457"/>
    </location>
</feature>
<feature type="compositionally biased region" description="Polar residues" evidence="1">
    <location>
        <begin position="246"/>
        <end position="255"/>
    </location>
</feature>
<evidence type="ECO:0000313" key="4">
    <source>
        <dbReference type="Proteomes" id="UP000235672"/>
    </source>
</evidence>
<evidence type="ECO:0000313" key="3">
    <source>
        <dbReference type="EMBL" id="PMD23399.1"/>
    </source>
</evidence>
<evidence type="ECO:0000256" key="2">
    <source>
        <dbReference type="SAM" id="Phobius"/>
    </source>
</evidence>
<feature type="transmembrane region" description="Helical" evidence="2">
    <location>
        <begin position="86"/>
        <end position="104"/>
    </location>
</feature>
<dbReference type="Proteomes" id="UP000235672">
    <property type="component" value="Unassembled WGS sequence"/>
</dbReference>
<feature type="compositionally biased region" description="Low complexity" evidence="1">
    <location>
        <begin position="323"/>
        <end position="336"/>
    </location>
</feature>
<feature type="transmembrane region" description="Helical" evidence="2">
    <location>
        <begin position="195"/>
        <end position="218"/>
    </location>
</feature>
<feature type="region of interest" description="Disordered" evidence="1">
    <location>
        <begin position="533"/>
        <end position="582"/>
    </location>
</feature>
<feature type="compositionally biased region" description="Polar residues" evidence="1">
    <location>
        <begin position="393"/>
        <end position="409"/>
    </location>
</feature>
<feature type="region of interest" description="Disordered" evidence="1">
    <location>
        <begin position="393"/>
        <end position="483"/>
    </location>
</feature>
<dbReference type="STRING" id="1745343.A0A2J6QAU6"/>
<feature type="region of interest" description="Disordered" evidence="1">
    <location>
        <begin position="1"/>
        <end position="50"/>
    </location>
</feature>
<feature type="transmembrane region" description="Helical" evidence="2">
    <location>
        <begin position="116"/>
        <end position="136"/>
    </location>
</feature>
<keyword evidence="2" id="KW-1133">Transmembrane helix</keyword>
<feature type="compositionally biased region" description="Basic and acidic residues" evidence="1">
    <location>
        <begin position="12"/>
        <end position="28"/>
    </location>
</feature>
<protein>
    <submittedName>
        <fullName evidence="3">Uncharacterized protein</fullName>
    </submittedName>
</protein>
<accession>A0A2J6QAU6</accession>
<gene>
    <name evidence="3" type="ORF">NA56DRAFT_687692</name>
</gene>
<feature type="region of interest" description="Disordered" evidence="1">
    <location>
        <begin position="296"/>
        <end position="354"/>
    </location>
</feature>
<proteinExistence type="predicted"/>
<feature type="compositionally biased region" description="Low complexity" evidence="1">
    <location>
        <begin position="458"/>
        <end position="473"/>
    </location>
</feature>
<dbReference type="AlphaFoldDB" id="A0A2J6QAU6"/>
<keyword evidence="2" id="KW-0472">Membrane</keyword>
<organism evidence="3 4">
    <name type="scientific">Hyaloscypha hepaticicola</name>
    <dbReference type="NCBI Taxonomy" id="2082293"/>
    <lineage>
        <taxon>Eukaryota</taxon>
        <taxon>Fungi</taxon>
        <taxon>Dikarya</taxon>
        <taxon>Ascomycota</taxon>
        <taxon>Pezizomycotina</taxon>
        <taxon>Leotiomycetes</taxon>
        <taxon>Helotiales</taxon>
        <taxon>Hyaloscyphaceae</taxon>
        <taxon>Hyaloscypha</taxon>
    </lineage>
</organism>
<name>A0A2J6QAU6_9HELO</name>
<sequence>MGVQPPYLYDPVRTEGSRSPYKEFDPKAVTRASQTPKPRRQKPDGPLISFNQHPDSYLIVPYGNTNVAAMSPAVKKWVKWMRIVQLVLRCFELLCAGGLLAMLIPVKGMDVSTGWIMRIVPGVAILHSTYGIYHLGRKATGRPPRSSASYMMFASFFDASIPPFYAFSALVAKTRSGSWTSMLSTGDITIFDKTIFLLSTVGAGLHFVSLIVSIYLAVTFHKIANMPPDMNPLEDNLTSRHKRNKSSISTATTMLSEKEKRLSAPLESKRSSGAVYEDLSRPPTIPFFHTRTQSTTSFSTYKSTPPPSRDARLDLPSRQYQIPPSNSPRSSVASASDLKRNSGNSFSPMKRSNPSYTVVPLIDYEANIDIKDGPIRPTTRNSQKSAAWFANDSVSTLGSPQGRSKTPSPRKTPGGYAPLHQRHKSTDEFSSYGLPNPLEANPPTPRRSLLPTPPSPVSPLSEISANMNNNNNNTPARDRKNYKNQTYQTYKGATEDRDIADMSYEPEPTQQFKAKYYGDLKPGTPPIMISAKKSRQVSSGNDFGDMSSGFRGRDVSGKIAEEGRGGGDRKSWGTRFRKTSGL</sequence>
<reference evidence="3 4" key="1">
    <citation type="submission" date="2016-05" db="EMBL/GenBank/DDBJ databases">
        <title>A degradative enzymes factory behind the ericoid mycorrhizal symbiosis.</title>
        <authorList>
            <consortium name="DOE Joint Genome Institute"/>
            <person name="Martino E."/>
            <person name="Morin E."/>
            <person name="Grelet G."/>
            <person name="Kuo A."/>
            <person name="Kohler A."/>
            <person name="Daghino S."/>
            <person name="Barry K."/>
            <person name="Choi C."/>
            <person name="Cichocki N."/>
            <person name="Clum A."/>
            <person name="Copeland A."/>
            <person name="Hainaut M."/>
            <person name="Haridas S."/>
            <person name="Labutti K."/>
            <person name="Lindquist E."/>
            <person name="Lipzen A."/>
            <person name="Khouja H.-R."/>
            <person name="Murat C."/>
            <person name="Ohm R."/>
            <person name="Olson A."/>
            <person name="Spatafora J."/>
            <person name="Veneault-Fourrey C."/>
            <person name="Henrissat B."/>
            <person name="Grigoriev I."/>
            <person name="Martin F."/>
            <person name="Perotto S."/>
        </authorList>
    </citation>
    <scope>NUCLEOTIDE SEQUENCE [LARGE SCALE GENOMIC DNA]</scope>
    <source>
        <strain evidence="3 4">UAMH 7357</strain>
    </source>
</reference>
<feature type="region of interest" description="Disordered" evidence="1">
    <location>
        <begin position="232"/>
        <end position="278"/>
    </location>
</feature>
<feature type="compositionally biased region" description="Polar residues" evidence="1">
    <location>
        <begin position="341"/>
        <end position="354"/>
    </location>
</feature>
<evidence type="ECO:0000256" key="1">
    <source>
        <dbReference type="SAM" id="MobiDB-lite"/>
    </source>
</evidence>
<feature type="compositionally biased region" description="Basic and acidic residues" evidence="1">
    <location>
        <begin position="256"/>
        <end position="270"/>
    </location>
</feature>
<dbReference type="EMBL" id="KZ613475">
    <property type="protein sequence ID" value="PMD23399.1"/>
    <property type="molecule type" value="Genomic_DNA"/>
</dbReference>
<feature type="compositionally biased region" description="Basic and acidic residues" evidence="1">
    <location>
        <begin position="551"/>
        <end position="571"/>
    </location>
</feature>
<keyword evidence="4" id="KW-1185">Reference proteome</keyword>